<gene>
    <name evidence="3" type="ORF">LQ327_32465</name>
</gene>
<feature type="region of interest" description="Disordered" evidence="1">
    <location>
        <begin position="54"/>
        <end position="133"/>
    </location>
</feature>
<keyword evidence="4" id="KW-1185">Reference proteome</keyword>
<dbReference type="EMBL" id="JAJNDB010000010">
    <property type="protein sequence ID" value="MCD2198095.1"/>
    <property type="molecule type" value="Genomic_DNA"/>
</dbReference>
<feature type="domain" description="DUF1996" evidence="2">
    <location>
        <begin position="174"/>
        <end position="370"/>
    </location>
</feature>
<dbReference type="Proteomes" id="UP001199469">
    <property type="component" value="Unassembled WGS sequence"/>
</dbReference>
<dbReference type="RefSeq" id="WP_230740700.1">
    <property type="nucleotide sequence ID" value="NZ_JAJNDB010000010.1"/>
</dbReference>
<proteinExistence type="predicted"/>
<dbReference type="PANTHER" id="PTHR43662">
    <property type="match status" value="1"/>
</dbReference>
<sequence length="477" mass="49743">MTRSARRRAVCVALFGVVVLVLGVGLPLGAAGVIRVAAARAVAAVGDVVLVKNEKSDDGKDSSEDSSSKDPSSKGSDEKNSGKKASDQKDDDKGSASKDSGKDSDKDDGQDTKKDAGGDDRFQGRDKIGTAPADEYRSISDVSADGNILAGGDFSGGSYSFACSLSDHKNSDNPIIAPGKRNGAQHVHDYAGNDSTNAASNLQVLKESSTTCSNGDQSPIFWPVLRDLQGVGPDVGQDGGSLDGNVGSYIEPTSVDYTFHGHGTREMTPMPVNMTMVTGSAKAATADGKGANAKYTCSGFGNRMTDQYPVCPQGSQLQRVFDFPSCWNGKDLDSEDHTEHLTYPDESGECSDDQVPVPALRITVAYDAPQGRSFAIDSFPEQQHDPITDHALLEYLSTKSRAQAGADCINSARRCTQGSGDDASRAGPTGASDQVTTSKNFVNLMATHARAQGGGMAMGGMPMRGMPMAGATTGAAR</sequence>
<dbReference type="Pfam" id="PF09362">
    <property type="entry name" value="DUF1996"/>
    <property type="match status" value="1"/>
</dbReference>
<evidence type="ECO:0000256" key="1">
    <source>
        <dbReference type="SAM" id="MobiDB-lite"/>
    </source>
</evidence>
<protein>
    <submittedName>
        <fullName evidence="3">DUF1996 domain-containing protein</fullName>
    </submittedName>
</protein>
<evidence type="ECO:0000313" key="4">
    <source>
        <dbReference type="Proteomes" id="UP001199469"/>
    </source>
</evidence>
<evidence type="ECO:0000259" key="2">
    <source>
        <dbReference type="Pfam" id="PF09362"/>
    </source>
</evidence>
<dbReference type="PANTHER" id="PTHR43662:SF3">
    <property type="entry name" value="DOMAIN PROTEIN, PUTATIVE (AFU_ORTHOLOGUE AFUA_6G11970)-RELATED"/>
    <property type="match status" value="1"/>
</dbReference>
<dbReference type="InterPro" id="IPR018535">
    <property type="entry name" value="DUF1996"/>
</dbReference>
<comment type="caution">
    <text evidence="3">The sequence shown here is derived from an EMBL/GenBank/DDBJ whole genome shotgun (WGS) entry which is preliminary data.</text>
</comment>
<accession>A0ABS8PKT4</accession>
<reference evidence="3 4" key="1">
    <citation type="submission" date="2021-11" db="EMBL/GenBank/DDBJ databases">
        <title>Draft genome sequence of Actinomycetospora sp. SF1 isolated from the rhizosphere soil.</title>
        <authorList>
            <person name="Duangmal K."/>
            <person name="Chantavorakit T."/>
        </authorList>
    </citation>
    <scope>NUCLEOTIDE SEQUENCE [LARGE SCALE GENOMIC DNA]</scope>
    <source>
        <strain evidence="3 4">TBRC 5722</strain>
    </source>
</reference>
<feature type="region of interest" description="Disordered" evidence="1">
    <location>
        <begin position="414"/>
        <end position="436"/>
    </location>
</feature>
<name>A0ABS8PKT4_9PSEU</name>
<organism evidence="3 4">
    <name type="scientific">Actinomycetospora endophytica</name>
    <dbReference type="NCBI Taxonomy" id="2291215"/>
    <lineage>
        <taxon>Bacteria</taxon>
        <taxon>Bacillati</taxon>
        <taxon>Actinomycetota</taxon>
        <taxon>Actinomycetes</taxon>
        <taxon>Pseudonocardiales</taxon>
        <taxon>Pseudonocardiaceae</taxon>
        <taxon>Actinomycetospora</taxon>
    </lineage>
</organism>
<evidence type="ECO:0000313" key="3">
    <source>
        <dbReference type="EMBL" id="MCD2198095.1"/>
    </source>
</evidence>